<dbReference type="Pfam" id="PF00505">
    <property type="entry name" value="HMG_box"/>
    <property type="match status" value="1"/>
</dbReference>
<dbReference type="SUPFAM" id="SSF47095">
    <property type="entry name" value="HMG-box"/>
    <property type="match status" value="2"/>
</dbReference>
<dbReference type="GO" id="GO:0005634">
    <property type="term" value="C:nucleus"/>
    <property type="evidence" value="ECO:0007669"/>
    <property type="project" value="UniProtKB-UniRule"/>
</dbReference>
<dbReference type="InterPro" id="IPR050342">
    <property type="entry name" value="HMGB"/>
</dbReference>
<accession>A0ABD0YLB9</accession>
<keyword evidence="2" id="KW-0539">Nucleus</keyword>
<name>A0ABD0YLB9_9HEMI</name>
<feature type="DNA-binding region" description="HMG box" evidence="2">
    <location>
        <begin position="148"/>
        <end position="212"/>
    </location>
</feature>
<dbReference type="Gene3D" id="1.10.30.10">
    <property type="entry name" value="High mobility group box domain"/>
    <property type="match status" value="2"/>
</dbReference>
<dbReference type="AlphaFoldDB" id="A0ABD0YLB9"/>
<feature type="domain" description="HMG box" evidence="3">
    <location>
        <begin position="43"/>
        <end position="111"/>
    </location>
</feature>
<organism evidence="4 5">
    <name type="scientific">Ranatra chinensis</name>
    <dbReference type="NCBI Taxonomy" id="642074"/>
    <lineage>
        <taxon>Eukaryota</taxon>
        <taxon>Metazoa</taxon>
        <taxon>Ecdysozoa</taxon>
        <taxon>Arthropoda</taxon>
        <taxon>Hexapoda</taxon>
        <taxon>Insecta</taxon>
        <taxon>Pterygota</taxon>
        <taxon>Neoptera</taxon>
        <taxon>Paraneoptera</taxon>
        <taxon>Hemiptera</taxon>
        <taxon>Heteroptera</taxon>
        <taxon>Panheteroptera</taxon>
        <taxon>Nepomorpha</taxon>
        <taxon>Nepidae</taxon>
        <taxon>Ranatrinae</taxon>
        <taxon>Ranatra</taxon>
    </lineage>
</organism>
<reference evidence="4 5" key="1">
    <citation type="submission" date="2024-07" db="EMBL/GenBank/DDBJ databases">
        <title>Chromosome-level genome assembly of the water stick insect Ranatra chinensis (Heteroptera: Nepidae).</title>
        <authorList>
            <person name="Liu X."/>
        </authorList>
    </citation>
    <scope>NUCLEOTIDE SEQUENCE [LARGE SCALE GENOMIC DNA]</scope>
    <source>
        <strain evidence="4">Cailab_2021Rc</strain>
        <tissue evidence="4">Muscle</tissue>
    </source>
</reference>
<dbReference type="GO" id="GO:0003677">
    <property type="term" value="F:DNA binding"/>
    <property type="evidence" value="ECO:0007669"/>
    <property type="project" value="UniProtKB-UniRule"/>
</dbReference>
<dbReference type="PROSITE" id="PS50118">
    <property type="entry name" value="HMG_BOX_2"/>
    <property type="match status" value="2"/>
</dbReference>
<dbReference type="EMBL" id="JBFDAA010000012">
    <property type="protein sequence ID" value="KAL1123232.1"/>
    <property type="molecule type" value="Genomic_DNA"/>
</dbReference>
<evidence type="ECO:0000313" key="4">
    <source>
        <dbReference type="EMBL" id="KAL1123232.1"/>
    </source>
</evidence>
<evidence type="ECO:0000259" key="3">
    <source>
        <dbReference type="PROSITE" id="PS50118"/>
    </source>
</evidence>
<feature type="domain" description="HMG box" evidence="3">
    <location>
        <begin position="148"/>
        <end position="212"/>
    </location>
</feature>
<dbReference type="Proteomes" id="UP001558652">
    <property type="component" value="Unassembled WGS sequence"/>
</dbReference>
<dbReference type="PANTHER" id="PTHR48112">
    <property type="entry name" value="HIGH MOBILITY GROUP PROTEIN DSP1"/>
    <property type="match status" value="1"/>
</dbReference>
<dbReference type="InterPro" id="IPR036910">
    <property type="entry name" value="HMG_box_dom_sf"/>
</dbReference>
<keyword evidence="5" id="KW-1185">Reference proteome</keyword>
<dbReference type="SMART" id="SM00398">
    <property type="entry name" value="HMG"/>
    <property type="match status" value="2"/>
</dbReference>
<feature type="DNA-binding region" description="HMG box" evidence="2">
    <location>
        <begin position="43"/>
        <end position="111"/>
    </location>
</feature>
<evidence type="ECO:0000256" key="1">
    <source>
        <dbReference type="ARBA" id="ARBA00023125"/>
    </source>
</evidence>
<gene>
    <name evidence="4" type="ORF">AAG570_002319</name>
</gene>
<evidence type="ECO:0000313" key="5">
    <source>
        <dbReference type="Proteomes" id="UP001558652"/>
    </source>
</evidence>
<comment type="caution">
    <text evidence="4">The sequence shown here is derived from an EMBL/GenBank/DDBJ whole genome shotgun (WGS) entry which is preliminary data.</text>
</comment>
<sequence length="226" mass="25845">MSVLQGNLCKLMNASWPAATCRFSSKRAAIASVENQLGIQPKPKKPVGAFLRFTSKIRPELVQKYPTASITDLVKLAAAEWKNVDSQTKAQLQEETKAEWARYMEECRKYESQLSPGVKLQLENAAKKIQIAKEKKVLKKKREDLGRPKKPPTSFVMFFLSKSAERGTMPFKEWQAKMAKAWEELPEAEKSKIIAAHKKETEEYKQRLTDWEKKMVAEGKSELVRV</sequence>
<proteinExistence type="predicted"/>
<evidence type="ECO:0000256" key="2">
    <source>
        <dbReference type="PROSITE-ProRule" id="PRU00267"/>
    </source>
</evidence>
<dbReference type="PANTHER" id="PTHR48112:SF22">
    <property type="entry name" value="MITOCHONDRIAL TRANSCRIPTION FACTOR A, ISOFORM B"/>
    <property type="match status" value="1"/>
</dbReference>
<dbReference type="InterPro" id="IPR009071">
    <property type="entry name" value="HMG_box_dom"/>
</dbReference>
<keyword evidence="1 2" id="KW-0238">DNA-binding</keyword>
<protein>
    <recommendedName>
        <fullName evidence="3">HMG box domain-containing protein</fullName>
    </recommendedName>
</protein>